<dbReference type="CDD" id="cd08774">
    <property type="entry name" value="14-3-3"/>
    <property type="match status" value="1"/>
</dbReference>
<evidence type="ECO:0000313" key="5">
    <source>
        <dbReference type="Proteomes" id="UP000282613"/>
    </source>
</evidence>
<dbReference type="STRING" id="60517.A0A0R3WAA1"/>
<evidence type="ECO:0000313" key="4">
    <source>
        <dbReference type="EMBL" id="VDK38411.1"/>
    </source>
</evidence>
<dbReference type="Gene3D" id="1.20.190.20">
    <property type="entry name" value="14-3-3 domain"/>
    <property type="match status" value="1"/>
</dbReference>
<dbReference type="InterPro" id="IPR023409">
    <property type="entry name" value="14-3-3_CS"/>
</dbReference>
<dbReference type="PROSITE" id="PS00796">
    <property type="entry name" value="1433_1"/>
    <property type="match status" value="1"/>
</dbReference>
<organism evidence="6">
    <name type="scientific">Taenia asiatica</name>
    <name type="common">Asian tapeworm</name>
    <dbReference type="NCBI Taxonomy" id="60517"/>
    <lineage>
        <taxon>Eukaryota</taxon>
        <taxon>Metazoa</taxon>
        <taxon>Spiralia</taxon>
        <taxon>Lophotrochozoa</taxon>
        <taxon>Platyhelminthes</taxon>
        <taxon>Cestoda</taxon>
        <taxon>Eucestoda</taxon>
        <taxon>Cyclophyllidea</taxon>
        <taxon>Taeniidae</taxon>
        <taxon>Taenia</taxon>
    </lineage>
</organism>
<feature type="domain" description="14-3-3" evidence="3">
    <location>
        <begin position="7"/>
        <end position="249"/>
    </location>
</feature>
<evidence type="ECO:0000259" key="3">
    <source>
        <dbReference type="SMART" id="SM00101"/>
    </source>
</evidence>
<reference evidence="4 5" key="2">
    <citation type="submission" date="2018-11" db="EMBL/GenBank/DDBJ databases">
        <authorList>
            <consortium name="Pathogen Informatics"/>
        </authorList>
    </citation>
    <scope>NUCLEOTIDE SEQUENCE [LARGE SCALE GENOMIC DNA]</scope>
</reference>
<gene>
    <name evidence="4" type="ORF">TASK_LOCUS7460</name>
</gene>
<protein>
    <submittedName>
        <fullName evidence="6">14_3_3 domain-containing protein</fullName>
    </submittedName>
</protein>
<name>A0A0R3WAA1_TAEAS</name>
<dbReference type="SUPFAM" id="SSF48445">
    <property type="entry name" value="14-3-3 protein"/>
    <property type="match status" value="1"/>
</dbReference>
<reference evidence="6" key="1">
    <citation type="submission" date="2017-02" db="UniProtKB">
        <authorList>
            <consortium name="WormBaseParasite"/>
        </authorList>
    </citation>
    <scope>IDENTIFICATION</scope>
</reference>
<dbReference type="OrthoDB" id="10260625at2759"/>
<keyword evidence="5" id="KW-1185">Reference proteome</keyword>
<dbReference type="Proteomes" id="UP000282613">
    <property type="component" value="Unassembled WGS sequence"/>
</dbReference>
<keyword evidence="2" id="KW-0175">Coiled coil</keyword>
<dbReference type="PANTHER" id="PTHR18860">
    <property type="entry name" value="14-3-3 PROTEIN"/>
    <property type="match status" value="1"/>
</dbReference>
<dbReference type="FunFam" id="1.20.190.20:FF:000001">
    <property type="entry name" value="14-3-3 gamma 1"/>
    <property type="match status" value="1"/>
</dbReference>
<dbReference type="InterPro" id="IPR036815">
    <property type="entry name" value="14-3-3_dom_sf"/>
</dbReference>
<feature type="coiled-coil region" evidence="2">
    <location>
        <begin position="83"/>
        <end position="110"/>
    </location>
</feature>
<evidence type="ECO:0000313" key="6">
    <source>
        <dbReference type="WBParaSite" id="TASK_0000745901-mRNA-1"/>
    </source>
</evidence>
<proteinExistence type="inferred from homology"/>
<evidence type="ECO:0000256" key="2">
    <source>
        <dbReference type="SAM" id="Coils"/>
    </source>
</evidence>
<dbReference type="InterPro" id="IPR023410">
    <property type="entry name" value="14-3-3_domain"/>
</dbReference>
<dbReference type="Pfam" id="PF00244">
    <property type="entry name" value="14-3-3"/>
    <property type="match status" value="1"/>
</dbReference>
<dbReference type="AlphaFoldDB" id="A0A0R3WAA1"/>
<evidence type="ECO:0000256" key="1">
    <source>
        <dbReference type="ARBA" id="ARBA00006141"/>
    </source>
</evidence>
<accession>A0A0R3WAA1</accession>
<dbReference type="EMBL" id="UYRS01018622">
    <property type="protein sequence ID" value="VDK38411.1"/>
    <property type="molecule type" value="Genomic_DNA"/>
</dbReference>
<sequence>MATKSPREALLTKAKLAEQIERYDDMAQFMHKIVDLNDESAPELTVEERNLLSVAYKNVIGARRSSWRIISAIESKDEGNERVKNIRACREQVEKELKQMANEILSLLEKTLIPRAQNADSKVFYYKMQGDYNRYLAEIATASERDEVAKRSLDAYKVATDIGTAELQPTHPIRLGLALNFSVFYYEIMNKPQQACQIAKQAFDDAIAELDTLNEESYKDSTLIMQLLRDNLTLWRSDVDNDGRIPLRVTSGIRFIPVILAKRSTLRCEITIVVQVRLTHFLYTVKVNPLLLPLHPGNVLQFNVHV</sequence>
<dbReference type="InterPro" id="IPR000308">
    <property type="entry name" value="14-3-3"/>
</dbReference>
<dbReference type="WBParaSite" id="TASK_0000745901-mRNA-1">
    <property type="protein sequence ID" value="TASK_0000745901-mRNA-1"/>
    <property type="gene ID" value="TASK_0000745901"/>
</dbReference>
<comment type="similarity">
    <text evidence="1">Belongs to the 14-3-3 family.</text>
</comment>
<dbReference type="PRINTS" id="PR00305">
    <property type="entry name" value="1433ZETA"/>
</dbReference>
<dbReference type="SMART" id="SM00101">
    <property type="entry name" value="14_3_3"/>
    <property type="match status" value="1"/>
</dbReference>